<keyword evidence="2" id="KW-1185">Reference proteome</keyword>
<gene>
    <name evidence="1" type="ORF">J2R98_000311</name>
</gene>
<proteinExistence type="predicted"/>
<sequence length="185" mass="21490">MQIALQKVKASEPYSFSETVNVSDLSEMDQDIRKISDVEVNGEATLEQGIYTFRLSVDGTMILPCARTLVDVPYPFHVEAYELFTTESYKASEEEEIHFIDREVLDLTPYIKENILLEVPIRVFSEDTKIEDVVGEQEGFTVLGEDEYLEQDAMQQEKFEQEREQKQKVDPRLSSLKQFFENDKK</sequence>
<name>A0ABU0DPY5_9BACI</name>
<dbReference type="Proteomes" id="UP001236723">
    <property type="component" value="Unassembled WGS sequence"/>
</dbReference>
<evidence type="ECO:0008006" key="3">
    <source>
        <dbReference type="Google" id="ProtNLM"/>
    </source>
</evidence>
<evidence type="ECO:0000313" key="1">
    <source>
        <dbReference type="EMBL" id="MDQ0350508.1"/>
    </source>
</evidence>
<evidence type="ECO:0000313" key="2">
    <source>
        <dbReference type="Proteomes" id="UP001236723"/>
    </source>
</evidence>
<dbReference type="EMBL" id="JAUSUP010000001">
    <property type="protein sequence ID" value="MDQ0350508.1"/>
    <property type="molecule type" value="Genomic_DNA"/>
</dbReference>
<dbReference type="RefSeq" id="WP_307065422.1">
    <property type="nucleotide sequence ID" value="NZ_JAUSUP010000001.1"/>
</dbReference>
<organism evidence="1 2">
    <name type="scientific">Alkalibacillus filiformis</name>
    <dbReference type="NCBI Taxonomy" id="200990"/>
    <lineage>
        <taxon>Bacteria</taxon>
        <taxon>Bacillati</taxon>
        <taxon>Bacillota</taxon>
        <taxon>Bacilli</taxon>
        <taxon>Bacillales</taxon>
        <taxon>Bacillaceae</taxon>
        <taxon>Alkalibacillus</taxon>
    </lineage>
</organism>
<accession>A0ABU0DPY5</accession>
<dbReference type="InterPro" id="IPR003772">
    <property type="entry name" value="YceD"/>
</dbReference>
<protein>
    <recommendedName>
        <fullName evidence="3">DUF177 domain-containing protein</fullName>
    </recommendedName>
</protein>
<comment type="caution">
    <text evidence="1">The sequence shown here is derived from an EMBL/GenBank/DDBJ whole genome shotgun (WGS) entry which is preliminary data.</text>
</comment>
<dbReference type="Pfam" id="PF02620">
    <property type="entry name" value="YceD"/>
    <property type="match status" value="1"/>
</dbReference>
<reference evidence="1 2" key="1">
    <citation type="submission" date="2023-07" db="EMBL/GenBank/DDBJ databases">
        <title>Genomic Encyclopedia of Type Strains, Phase IV (KMG-IV): sequencing the most valuable type-strain genomes for metagenomic binning, comparative biology and taxonomic classification.</title>
        <authorList>
            <person name="Goeker M."/>
        </authorList>
    </citation>
    <scope>NUCLEOTIDE SEQUENCE [LARGE SCALE GENOMIC DNA]</scope>
    <source>
        <strain evidence="1 2">DSM 15448</strain>
    </source>
</reference>